<protein>
    <submittedName>
        <fullName evidence="2">DUF4097 family beta strand repeat-containing protein</fullName>
    </submittedName>
</protein>
<dbReference type="InterPro" id="IPR025164">
    <property type="entry name" value="Toastrack_DUF4097"/>
</dbReference>
<gene>
    <name evidence="2" type="ORF">QWT69_12375</name>
</gene>
<reference evidence="2 3" key="1">
    <citation type="submission" date="2023-06" db="EMBL/GenBank/DDBJ databases">
        <title>Sporosarcina sp. nov., isolated from Korean tranditional fermented seafood 'Jeotgal'.</title>
        <authorList>
            <person name="Yang A.I."/>
            <person name="Shin N.-R."/>
        </authorList>
    </citation>
    <scope>NUCLEOTIDE SEQUENCE [LARGE SCALE GENOMIC DNA]</scope>
    <source>
        <strain evidence="2 3">T2O-4</strain>
    </source>
</reference>
<dbReference type="PANTHER" id="PTHR34094:SF1">
    <property type="entry name" value="PROTEIN FAM185A"/>
    <property type="match status" value="1"/>
</dbReference>
<dbReference type="EMBL" id="CP129118">
    <property type="protein sequence ID" value="WOV86671.1"/>
    <property type="molecule type" value="Genomic_DNA"/>
</dbReference>
<sequence length="345" mass="38009">MTEEQFINTLEKALDRLPIAERTDILLDTCEYFANGRTDGKSDQEIAVSLGDPVQIAEDLLAAYSFMNNDVQQHPNNELITITNSHFKNVDINVQQGAIIISPTHDTTTTTVEVTGAHKKLALYAKIIEETLFIHLKSSWYWFVLLNFNFKPVTVNISLPKKVYQSFIMKSNNGRIEATKILGETISAKTINGRIELREIAATSLTAGTGNGLLALQNIQADQIHVKTANGRIEMNTIDAETIFTKSNNGRIELTGVNGALTGATMNGRITLQTTHLDQPIDFQTNNGSIQIEARNEPTNVSVQAKTANGKINIFGEQNSRTVFGNGEHVIRLRSGNGRITVKSI</sequence>
<evidence type="ECO:0000313" key="2">
    <source>
        <dbReference type="EMBL" id="WOV86671.1"/>
    </source>
</evidence>
<evidence type="ECO:0000259" key="1">
    <source>
        <dbReference type="Pfam" id="PF13349"/>
    </source>
</evidence>
<dbReference type="Pfam" id="PF13349">
    <property type="entry name" value="DUF4097"/>
    <property type="match status" value="1"/>
</dbReference>
<keyword evidence="3" id="KW-1185">Reference proteome</keyword>
<dbReference type="Proteomes" id="UP001303902">
    <property type="component" value="Chromosome"/>
</dbReference>
<evidence type="ECO:0000313" key="3">
    <source>
        <dbReference type="Proteomes" id="UP001303902"/>
    </source>
</evidence>
<proteinExistence type="predicted"/>
<feature type="domain" description="DUF4097" evidence="1">
    <location>
        <begin position="88"/>
        <end position="342"/>
    </location>
</feature>
<name>A0ABZ0L2C4_9BACL</name>
<dbReference type="PANTHER" id="PTHR34094">
    <property type="match status" value="1"/>
</dbReference>
<accession>A0ABZ0L2C4</accession>
<dbReference type="Pfam" id="PF22564">
    <property type="entry name" value="HAAS"/>
    <property type="match status" value="1"/>
</dbReference>
<organism evidence="2 3">
    <name type="scientific">Sporosarcina oncorhynchi</name>
    <dbReference type="NCBI Taxonomy" id="3056444"/>
    <lineage>
        <taxon>Bacteria</taxon>
        <taxon>Bacillati</taxon>
        <taxon>Bacillota</taxon>
        <taxon>Bacilli</taxon>
        <taxon>Bacillales</taxon>
        <taxon>Caryophanaceae</taxon>
        <taxon>Sporosarcina</taxon>
    </lineage>
</organism>
<dbReference type="RefSeq" id="WP_317966079.1">
    <property type="nucleotide sequence ID" value="NZ_CP129118.1"/>
</dbReference>